<feature type="transmembrane region" description="Helical" evidence="1">
    <location>
        <begin position="839"/>
        <end position="862"/>
    </location>
</feature>
<dbReference type="InterPro" id="IPR048126">
    <property type="entry name" value="Toxin_VasX"/>
</dbReference>
<proteinExistence type="predicted"/>
<sequence>MSQLCKACQASGLPIMPVRYAPVPKTVKAALPAWACADKVKDIALDADFHYALRTLRAGFVYLFYAKHARGSNLWECYSVTEDGVLLKQPSPKAAKAAGESVVCSTAGHSNSRLHHLIIEQPEKCGPTWIAFSEYKWGDLTLQRYAQDAKLRAARMQAIDPKAMAAGSSNAHGTTASKAAIEAVMEYHPGYQPAQLAYNPKTEAFSKEDGSYDKARVDKNYTRYPIHARRGKAEESLQFMQARAKKSGGSNTPHILALWDAIGTAQELNGYVNDSVGLALLFAEERGFQLHTIQALENIRQSLSAQAQEGQEKFQDDMMRRDTATWYNPAVMAQRRAAIAKLQDPVLKRQRLEVCNLLDQWAGWQIPASIAPNELDAIDLRRVPEPQRSQQIAALKAKVAAFRSKRGENYDNNIEQAGDRSWPKYRKKIDPDRLSNFQKFQNELDTAIRERQNKTVGALLRWLQAPLFLDTLEDYHDADPKDGIEFEAVIGHAISGINVTVSGQAKLEAWAKDVAIARNNVLYRALALNQKKIETELKAALKDAKQNQDTPYSDAAVRTIETTKNYFQKLLDMYKENAALYENNLEARSPQGKTAFGVSLLTARTGQIDHVIVTAGNSIIKAFAPAAGRAGAALKLDKAEIYLGEKLLQMVLACRALVSTADIKALVAAEYADFRQRADLNKKKEPSQRTKNKRLQKALRKEAEYRRTQGAKLQQAYNKLRVEKPKDHLSVVKDARLTLLVMMIEGVYLGRLLLQNEKDGAVYASLAASGMALTAQAIDVISLPLSKIMQGGEQARSIQRLKLMGGLLMAASNGIGIYQDFSSFDTALNKGQSAVASLYLAKVIIGAGGLATAGLSTFTYAAPIIMRVSTNIAVAETAAALGARSAAILATRIVFMTVGSWISLTIFVLQGVIWALEEDDLQIWISQTPFGKDSKNSKAPKDIKDLTQSLEKIFTKPKAAEQV</sequence>
<keyword evidence="1" id="KW-1133">Transmembrane helix</keyword>
<dbReference type="CDD" id="cd20707">
    <property type="entry name" value="MIX_III"/>
    <property type="match status" value="1"/>
</dbReference>
<reference evidence="3 4" key="1">
    <citation type="submission" date="2017-02" db="EMBL/GenBank/DDBJ databases">
        <title>Chromobacterium haemolyticum H5244.</title>
        <authorList>
            <person name="Gulvik C.A."/>
        </authorList>
    </citation>
    <scope>NUCLEOTIDE SEQUENCE [LARGE SCALE GENOMIC DNA]</scope>
    <source>
        <strain evidence="3 4">H5244</strain>
    </source>
</reference>
<dbReference type="AlphaFoldDB" id="A0A1W0D8H4"/>
<dbReference type="Proteomes" id="UP000192721">
    <property type="component" value="Unassembled WGS sequence"/>
</dbReference>
<dbReference type="InterPro" id="IPR046864">
    <property type="entry name" value="VasX_N"/>
</dbReference>
<keyword evidence="1" id="KW-0472">Membrane</keyword>
<evidence type="ECO:0000256" key="1">
    <source>
        <dbReference type="SAM" id="Phobius"/>
    </source>
</evidence>
<dbReference type="RefSeq" id="WP_081554757.1">
    <property type="nucleotide sequence ID" value="NZ_MUKV01000003.1"/>
</dbReference>
<feature type="domain" description="Toxin VasX N-terminal region" evidence="2">
    <location>
        <begin position="5"/>
        <end position="164"/>
    </location>
</feature>
<dbReference type="Pfam" id="PF20249">
    <property type="entry name" value="VasX_N"/>
    <property type="match status" value="1"/>
</dbReference>
<protein>
    <recommendedName>
        <fullName evidence="2">Toxin VasX N-terminal region domain-containing protein</fullName>
    </recommendedName>
</protein>
<accession>A0A1W0D8H4</accession>
<gene>
    <name evidence="3" type="ORF">B0T45_04620</name>
</gene>
<keyword evidence="1" id="KW-0812">Transmembrane</keyword>
<feature type="transmembrane region" description="Helical" evidence="1">
    <location>
        <begin position="893"/>
        <end position="916"/>
    </location>
</feature>
<dbReference type="NCBIfam" id="NF041559">
    <property type="entry name" value="BTH_I2691_fam"/>
    <property type="match status" value="1"/>
</dbReference>
<evidence type="ECO:0000313" key="3">
    <source>
        <dbReference type="EMBL" id="OQS43248.1"/>
    </source>
</evidence>
<dbReference type="EMBL" id="MUKV01000003">
    <property type="protein sequence ID" value="OQS43248.1"/>
    <property type="molecule type" value="Genomic_DNA"/>
</dbReference>
<name>A0A1W0D8H4_9NEIS</name>
<evidence type="ECO:0000259" key="2">
    <source>
        <dbReference type="Pfam" id="PF20249"/>
    </source>
</evidence>
<comment type="caution">
    <text evidence="3">The sequence shown here is derived from an EMBL/GenBank/DDBJ whole genome shotgun (WGS) entry which is preliminary data.</text>
</comment>
<organism evidence="3 4">
    <name type="scientific">Chromobacterium haemolyticum</name>
    <dbReference type="NCBI Taxonomy" id="394935"/>
    <lineage>
        <taxon>Bacteria</taxon>
        <taxon>Pseudomonadati</taxon>
        <taxon>Pseudomonadota</taxon>
        <taxon>Betaproteobacteria</taxon>
        <taxon>Neisseriales</taxon>
        <taxon>Chromobacteriaceae</taxon>
        <taxon>Chromobacterium</taxon>
    </lineage>
</organism>
<evidence type="ECO:0000313" key="4">
    <source>
        <dbReference type="Proteomes" id="UP000192721"/>
    </source>
</evidence>